<dbReference type="EMBL" id="LAZR01050393">
    <property type="protein sequence ID" value="KKK87458.1"/>
    <property type="molecule type" value="Genomic_DNA"/>
</dbReference>
<protein>
    <recommendedName>
        <fullName evidence="2">YopX protein domain-containing protein</fullName>
    </recommendedName>
</protein>
<comment type="caution">
    <text evidence="1">The sequence shown here is derived from an EMBL/GenBank/DDBJ whole genome shotgun (WGS) entry which is preliminary data.</text>
</comment>
<sequence>MEIRAKDRDGRFVYGYHCIITGTHYLLLKNAEFIRHAGTHSIIEDMFVEIDISTAAEDTGKDDKHGDRIFGCKGNMVGGDTVNGPDCEDYVYWCSHTLTWIIRNTKQHIRLAHVASAELEIVKEKDK</sequence>
<proteinExistence type="predicted"/>
<evidence type="ECO:0000313" key="1">
    <source>
        <dbReference type="EMBL" id="KKK87458.1"/>
    </source>
</evidence>
<dbReference type="AlphaFoldDB" id="A0A0F8Z1E3"/>
<name>A0A0F8Z1E3_9ZZZZ</name>
<evidence type="ECO:0008006" key="2">
    <source>
        <dbReference type="Google" id="ProtNLM"/>
    </source>
</evidence>
<gene>
    <name evidence="1" type="ORF">LCGC14_2753050</name>
</gene>
<reference evidence="1" key="1">
    <citation type="journal article" date="2015" name="Nature">
        <title>Complex archaea that bridge the gap between prokaryotes and eukaryotes.</title>
        <authorList>
            <person name="Spang A."/>
            <person name="Saw J.H."/>
            <person name="Jorgensen S.L."/>
            <person name="Zaremba-Niedzwiedzka K."/>
            <person name="Martijn J."/>
            <person name="Lind A.E."/>
            <person name="van Eijk R."/>
            <person name="Schleper C."/>
            <person name="Guy L."/>
            <person name="Ettema T.J."/>
        </authorList>
    </citation>
    <scope>NUCLEOTIDE SEQUENCE</scope>
</reference>
<accession>A0A0F8Z1E3</accession>
<organism evidence="1">
    <name type="scientific">marine sediment metagenome</name>
    <dbReference type="NCBI Taxonomy" id="412755"/>
    <lineage>
        <taxon>unclassified sequences</taxon>
        <taxon>metagenomes</taxon>
        <taxon>ecological metagenomes</taxon>
    </lineage>
</organism>